<dbReference type="Gene3D" id="2.40.10.120">
    <property type="match status" value="1"/>
</dbReference>
<dbReference type="PANTHER" id="PTHR43019">
    <property type="entry name" value="SERINE ENDOPROTEASE DEGS"/>
    <property type="match status" value="1"/>
</dbReference>
<dbReference type="RefSeq" id="WP_191687921.1">
    <property type="nucleotide sequence ID" value="NZ_JACSQY010000001.1"/>
</dbReference>
<protein>
    <submittedName>
        <fullName evidence="4">Trypsin-like peptidase domain-containing protein</fullName>
    </submittedName>
</protein>
<keyword evidence="1" id="KW-0720">Serine protease</keyword>
<sequence length="303" mass="33858">MNHEEHKDDEETNHVNHSPAIEGDDSLAEDANGTDTLEEQELTQEEIEQEEFRQLVLEAQREALAKEAALRDNPQPRKRRVPRWIVWLMAVVLLFQPVAFLFDIYSLPAIEFLKTSAKLSKREDIAQWKQSVAVVLTEDGKGTGFSVSPDGLIVTNNHVVENTKQITVSFEEQGRFSASLVAQDSVNDLAILQIKDPPDVPALKLAESPTYTRDSKVRFIGNPLNFFGIANEGELIGESDWAGRDVPIILLDAPVYRGNSGSPVFQDNEVIGVVFAITELDSYGKVGMFIRSNEVLELLKEIE</sequence>
<dbReference type="InterPro" id="IPR001940">
    <property type="entry name" value="Peptidase_S1C"/>
</dbReference>
<dbReference type="SUPFAM" id="SSF50494">
    <property type="entry name" value="Trypsin-like serine proteases"/>
    <property type="match status" value="1"/>
</dbReference>
<keyword evidence="3" id="KW-0472">Membrane</keyword>
<dbReference type="PRINTS" id="PR00834">
    <property type="entry name" value="PROTEASES2C"/>
</dbReference>
<proteinExistence type="predicted"/>
<keyword evidence="3" id="KW-1133">Transmembrane helix</keyword>
<comment type="caution">
    <text evidence="4">The sequence shown here is derived from an EMBL/GenBank/DDBJ whole genome shotgun (WGS) entry which is preliminary data.</text>
</comment>
<dbReference type="EMBL" id="JACSQY010000001">
    <property type="protein sequence ID" value="MBD7906751.1"/>
    <property type="molecule type" value="Genomic_DNA"/>
</dbReference>
<evidence type="ECO:0000256" key="3">
    <source>
        <dbReference type="SAM" id="Phobius"/>
    </source>
</evidence>
<accession>A0ABR8PEZ8</accession>
<keyword evidence="3" id="KW-0812">Transmembrane</keyword>
<keyword evidence="5" id="KW-1185">Reference proteome</keyword>
<gene>
    <name evidence="4" type="ORF">H9659_00220</name>
</gene>
<feature type="compositionally biased region" description="Acidic residues" evidence="2">
    <location>
        <begin position="36"/>
        <end position="47"/>
    </location>
</feature>
<evidence type="ECO:0000256" key="2">
    <source>
        <dbReference type="SAM" id="MobiDB-lite"/>
    </source>
</evidence>
<evidence type="ECO:0000256" key="1">
    <source>
        <dbReference type="ARBA" id="ARBA00022825"/>
    </source>
</evidence>
<dbReference type="Proteomes" id="UP000659496">
    <property type="component" value="Unassembled WGS sequence"/>
</dbReference>
<dbReference type="Pfam" id="PF13365">
    <property type="entry name" value="Trypsin_2"/>
    <property type="match status" value="1"/>
</dbReference>
<dbReference type="PANTHER" id="PTHR43019:SF23">
    <property type="entry name" value="PROTEASE DO-LIKE 5, CHLOROPLASTIC"/>
    <property type="match status" value="1"/>
</dbReference>
<name>A0ABR8PEZ8_9BACL</name>
<reference evidence="4 5" key="1">
    <citation type="submission" date="2020-08" db="EMBL/GenBank/DDBJ databases">
        <title>A Genomic Blueprint of the Chicken Gut Microbiome.</title>
        <authorList>
            <person name="Gilroy R."/>
            <person name="Ravi A."/>
            <person name="Getino M."/>
            <person name="Pursley I."/>
            <person name="Horton D.L."/>
            <person name="Alikhan N.-F."/>
            <person name="Baker D."/>
            <person name="Gharbi K."/>
            <person name="Hall N."/>
            <person name="Watson M."/>
            <person name="Adriaenssens E.M."/>
            <person name="Foster-Nyarko E."/>
            <person name="Jarju S."/>
            <person name="Secka A."/>
            <person name="Antonio M."/>
            <person name="Oren A."/>
            <person name="Chaudhuri R."/>
            <person name="La Ragione R.M."/>
            <person name="Hildebrand F."/>
            <person name="Pallen M.J."/>
        </authorList>
    </citation>
    <scope>NUCLEOTIDE SEQUENCE [LARGE SCALE GENOMIC DNA]</scope>
    <source>
        <strain evidence="4 5">Sa3CUA8</strain>
    </source>
</reference>
<feature type="transmembrane region" description="Helical" evidence="3">
    <location>
        <begin position="84"/>
        <end position="105"/>
    </location>
</feature>
<keyword evidence="1" id="KW-0645">Protease</keyword>
<evidence type="ECO:0000313" key="5">
    <source>
        <dbReference type="Proteomes" id="UP000659496"/>
    </source>
</evidence>
<keyword evidence="1" id="KW-0378">Hydrolase</keyword>
<feature type="region of interest" description="Disordered" evidence="2">
    <location>
        <begin position="1"/>
        <end position="47"/>
    </location>
</feature>
<evidence type="ECO:0000313" key="4">
    <source>
        <dbReference type="EMBL" id="MBD7906751.1"/>
    </source>
</evidence>
<dbReference type="InterPro" id="IPR009003">
    <property type="entry name" value="Peptidase_S1_PA"/>
</dbReference>
<organism evidence="4 5">
    <name type="scientific">Sporosarcina gallistercoris</name>
    <dbReference type="NCBI Taxonomy" id="2762245"/>
    <lineage>
        <taxon>Bacteria</taxon>
        <taxon>Bacillati</taxon>
        <taxon>Bacillota</taxon>
        <taxon>Bacilli</taxon>
        <taxon>Bacillales</taxon>
        <taxon>Caryophanaceae</taxon>
        <taxon>Sporosarcina</taxon>
    </lineage>
</organism>